<dbReference type="SUPFAM" id="SSF116734">
    <property type="entry name" value="DNA methylase specificity domain"/>
    <property type="match status" value="2"/>
</dbReference>
<gene>
    <name evidence="5" type="ORF">NCTC13148_00231</name>
</gene>
<evidence type="ECO:0000256" key="2">
    <source>
        <dbReference type="ARBA" id="ARBA00022747"/>
    </source>
</evidence>
<name>A0A377BD96_ECOLX</name>
<dbReference type="CDD" id="cd17268">
    <property type="entry name" value="RMtype1_S_Ara36733I_TRD1-CR1_like"/>
    <property type="match status" value="2"/>
</dbReference>
<evidence type="ECO:0000256" key="3">
    <source>
        <dbReference type="ARBA" id="ARBA00023125"/>
    </source>
</evidence>
<dbReference type="Gene3D" id="3.90.220.20">
    <property type="entry name" value="DNA methylase specificity domains"/>
    <property type="match status" value="2"/>
</dbReference>
<evidence type="ECO:0000313" key="5">
    <source>
        <dbReference type="EMBL" id="STL60705.1"/>
    </source>
</evidence>
<dbReference type="EMBL" id="UGET01000002">
    <property type="protein sequence ID" value="STL60705.1"/>
    <property type="molecule type" value="Genomic_DNA"/>
</dbReference>
<accession>A0A377BD96</accession>
<reference evidence="5 6" key="1">
    <citation type="submission" date="2018-06" db="EMBL/GenBank/DDBJ databases">
        <authorList>
            <consortium name="Pathogen Informatics"/>
            <person name="Doyle S."/>
        </authorList>
    </citation>
    <scope>NUCLEOTIDE SEQUENCE [LARGE SCALE GENOMIC DNA]</scope>
    <source>
        <strain evidence="5 6">NCTC13148</strain>
    </source>
</reference>
<proteinExistence type="inferred from homology"/>
<dbReference type="InterPro" id="IPR000055">
    <property type="entry name" value="Restrct_endonuc_typeI_TRD"/>
</dbReference>
<dbReference type="PANTHER" id="PTHR43140:SF1">
    <property type="entry name" value="TYPE I RESTRICTION ENZYME ECOKI SPECIFICITY SUBUNIT"/>
    <property type="match status" value="1"/>
</dbReference>
<dbReference type="Pfam" id="PF01420">
    <property type="entry name" value="Methylase_S"/>
    <property type="match status" value="2"/>
</dbReference>
<feature type="domain" description="Type I restriction modification DNA specificity" evidence="4">
    <location>
        <begin position="208"/>
        <end position="393"/>
    </location>
</feature>
<dbReference type="Proteomes" id="UP000254255">
    <property type="component" value="Unassembled WGS sequence"/>
</dbReference>
<dbReference type="REBASE" id="433392">
    <property type="entry name" value="S.Eco13148I"/>
</dbReference>
<dbReference type="InterPro" id="IPR051212">
    <property type="entry name" value="Type-I_RE_S_subunit"/>
</dbReference>
<dbReference type="PANTHER" id="PTHR43140">
    <property type="entry name" value="TYPE-1 RESTRICTION ENZYME ECOKI SPECIFICITY PROTEIN"/>
    <property type="match status" value="1"/>
</dbReference>
<feature type="domain" description="Type I restriction modification DNA specificity" evidence="4">
    <location>
        <begin position="14"/>
        <end position="186"/>
    </location>
</feature>
<dbReference type="InterPro" id="IPR044946">
    <property type="entry name" value="Restrct_endonuc_typeI_TRD_sf"/>
</dbReference>
<evidence type="ECO:0000256" key="1">
    <source>
        <dbReference type="ARBA" id="ARBA00010923"/>
    </source>
</evidence>
<dbReference type="GO" id="GO:0003677">
    <property type="term" value="F:DNA binding"/>
    <property type="evidence" value="ECO:0007669"/>
    <property type="project" value="UniProtKB-KW"/>
</dbReference>
<comment type="similarity">
    <text evidence="1">Belongs to the type-I restriction system S methylase family.</text>
</comment>
<dbReference type="GO" id="GO:0009307">
    <property type="term" value="P:DNA restriction-modification system"/>
    <property type="evidence" value="ECO:0007669"/>
    <property type="project" value="UniProtKB-KW"/>
</dbReference>
<keyword evidence="2" id="KW-0680">Restriction system</keyword>
<organism evidence="5 6">
    <name type="scientific">Escherichia coli</name>
    <dbReference type="NCBI Taxonomy" id="562"/>
    <lineage>
        <taxon>Bacteria</taxon>
        <taxon>Pseudomonadati</taxon>
        <taxon>Pseudomonadota</taxon>
        <taxon>Gammaproteobacteria</taxon>
        <taxon>Enterobacterales</taxon>
        <taxon>Enterobacteriaceae</taxon>
        <taxon>Escherichia</taxon>
    </lineage>
</organism>
<evidence type="ECO:0000259" key="4">
    <source>
        <dbReference type="Pfam" id="PF01420"/>
    </source>
</evidence>
<evidence type="ECO:0000313" key="6">
    <source>
        <dbReference type="Proteomes" id="UP000254255"/>
    </source>
</evidence>
<dbReference type="AlphaFoldDB" id="A0A377BD96"/>
<sequence>MGLKLSGCHWGKLGELVRGNGLPKSDFTESGVPAIHYGQIYTFYGLSTETTKSFVSHETAKKLKKVNSGDVVITNTSENFTDVGKALVYLGKEQAVTGGHATIFKPNSTIIGKYFAYFTQTDSFANEKRKYSKGTKVIDVSASDMAKIIIPIPCPDNPEKSLAIQSEIVRILDKFTALTAELTAELNMRKKQYNYYRDQLLSFKDGEVEWKTLGEIGEFIRGKRFTKADYVEDGGISVIHYGEIYTRYGVYTTHSLSQVRADMAASLRYAKHGDVVITDVGETVEDVGKAVAWLGDDDIAIHDHCYAFRHSLNPKFISYYMQTDSFISEKAKYVARTKVNTLLINGFSKIMIPVPYPKDHEKSLKEQARIVEILDKFDTLTNSITEGLPREIELRQKQYEYYRDLLFSFPKPETASN</sequence>
<protein>
    <submittedName>
        <fullName evidence="5">Type I restriction-modification enzyme S subunit</fullName>
    </submittedName>
</protein>
<keyword evidence="3" id="KW-0238">DNA-binding</keyword>